<evidence type="ECO:0000313" key="1">
    <source>
        <dbReference type="EMBL" id="APS00395.1"/>
    </source>
</evidence>
<sequence>MTPKDFSWSAQKVKLLLKQTHNLISLKLEKLKCTAESDLDGFPTLKSSSELTLAGSSWITRKVKLLFNAIPAVTSL</sequence>
<dbReference type="KEGG" id="pabo:BCY86_06665"/>
<proteinExistence type="predicted"/>
<dbReference type="Proteomes" id="UP000185544">
    <property type="component" value="Chromosome"/>
</dbReference>
<dbReference type="EMBL" id="CP016908">
    <property type="protein sequence ID" value="APS00395.1"/>
    <property type="molecule type" value="Genomic_DNA"/>
</dbReference>
<protein>
    <submittedName>
        <fullName evidence="1">Uncharacterized protein</fullName>
    </submittedName>
</protein>
<reference evidence="1 2" key="1">
    <citation type="submission" date="2016-08" db="EMBL/GenBank/DDBJ databases">
        <title>Identification and validation of antigenic proteins from Pajaroellobacter abortibovis using de-novo genome sequence assembly and reverse vaccinology.</title>
        <authorList>
            <person name="Welly B.T."/>
            <person name="Miller M.R."/>
            <person name="Stott J.L."/>
            <person name="Blanchard M.T."/>
            <person name="Islas-Trejo A.D."/>
            <person name="O'Rourke S.M."/>
            <person name="Young A.E."/>
            <person name="Medrano J.F."/>
            <person name="Van Eenennaam A.L."/>
        </authorList>
    </citation>
    <scope>NUCLEOTIDE SEQUENCE [LARGE SCALE GENOMIC DNA]</scope>
    <source>
        <strain evidence="1 2">BTF92-0548A/99-0131</strain>
    </source>
</reference>
<organism evidence="1 2">
    <name type="scientific">Pajaroellobacter abortibovis</name>
    <dbReference type="NCBI Taxonomy" id="1882918"/>
    <lineage>
        <taxon>Bacteria</taxon>
        <taxon>Pseudomonadati</taxon>
        <taxon>Myxococcota</taxon>
        <taxon>Polyangia</taxon>
        <taxon>Polyangiales</taxon>
        <taxon>Polyangiaceae</taxon>
    </lineage>
</organism>
<gene>
    <name evidence="1" type="ORF">BCY86_06665</name>
</gene>
<name>A0A1L6MYB4_9BACT</name>
<keyword evidence="2" id="KW-1185">Reference proteome</keyword>
<evidence type="ECO:0000313" key="2">
    <source>
        <dbReference type="Proteomes" id="UP000185544"/>
    </source>
</evidence>
<accession>A0A1L6MYB4</accession>
<dbReference type="AlphaFoldDB" id="A0A1L6MYB4"/>